<dbReference type="GO" id="GO:0008333">
    <property type="term" value="P:endosome to lysosome transport"/>
    <property type="evidence" value="ECO:0007669"/>
    <property type="project" value="TreeGrafter"/>
</dbReference>
<sequence length="219" mass="24945">MDSKRREMSPRKSRLNPIKDVIFKFLVIGDYGVGKTAVVKMYTEGKFSSNYKTTIGADFSVKTILWDPSTRVSVQLWDIAGHERFNFMTRAYYKYAVGCAIVFDATRHNTFISAKKWLQDLREKVVLDNGRDIPVVLLANKWDIEEHGVTTTSITKFCKENNILNWFPSSARYNTNISEAIVCLIGAALENIKPPVEPAPDVIKIEKSRKKSEKEPCCI</sequence>
<name>A0A9P0DVS7_NEZVI</name>
<dbReference type="OrthoDB" id="245989at2759"/>
<keyword evidence="3" id="KW-0342">GTP-binding</keyword>
<dbReference type="GO" id="GO:0003924">
    <property type="term" value="F:GTPase activity"/>
    <property type="evidence" value="ECO:0007669"/>
    <property type="project" value="InterPro"/>
</dbReference>
<dbReference type="SMART" id="SM00173">
    <property type="entry name" value="RAS"/>
    <property type="match status" value="1"/>
</dbReference>
<dbReference type="SUPFAM" id="SSF52540">
    <property type="entry name" value="P-loop containing nucleoside triphosphate hydrolases"/>
    <property type="match status" value="1"/>
</dbReference>
<dbReference type="PRINTS" id="PR00449">
    <property type="entry name" value="RASTRNSFRMNG"/>
</dbReference>
<dbReference type="InterPro" id="IPR005225">
    <property type="entry name" value="Small_GTP-bd"/>
</dbReference>
<evidence type="ECO:0000256" key="2">
    <source>
        <dbReference type="ARBA" id="ARBA00022741"/>
    </source>
</evidence>
<dbReference type="Gene3D" id="3.40.50.300">
    <property type="entry name" value="P-loop containing nucleotide triphosphate hydrolases"/>
    <property type="match status" value="1"/>
</dbReference>
<dbReference type="SMART" id="SM00174">
    <property type="entry name" value="RHO"/>
    <property type="match status" value="1"/>
</dbReference>
<dbReference type="GO" id="GO:0005770">
    <property type="term" value="C:late endosome"/>
    <property type="evidence" value="ECO:0007669"/>
    <property type="project" value="TreeGrafter"/>
</dbReference>
<keyword evidence="2" id="KW-0547">Nucleotide-binding</keyword>
<dbReference type="PANTHER" id="PTHR47981:SF39">
    <property type="entry name" value="RAS-RELATED PROTEIN RAB"/>
    <property type="match status" value="1"/>
</dbReference>
<dbReference type="GO" id="GO:0005764">
    <property type="term" value="C:lysosome"/>
    <property type="evidence" value="ECO:0007669"/>
    <property type="project" value="TreeGrafter"/>
</dbReference>
<accession>A0A9P0DVS7</accession>
<dbReference type="GO" id="GO:0045335">
    <property type="term" value="C:phagocytic vesicle"/>
    <property type="evidence" value="ECO:0007669"/>
    <property type="project" value="TreeGrafter"/>
</dbReference>
<evidence type="ECO:0000313" key="4">
    <source>
        <dbReference type="EMBL" id="CAH1388839.1"/>
    </source>
</evidence>
<evidence type="ECO:0000256" key="1">
    <source>
        <dbReference type="ARBA" id="ARBA00006270"/>
    </source>
</evidence>
<dbReference type="Pfam" id="PF00071">
    <property type="entry name" value="Ras"/>
    <property type="match status" value="1"/>
</dbReference>
<keyword evidence="5" id="KW-1185">Reference proteome</keyword>
<dbReference type="SMART" id="SM00176">
    <property type="entry name" value="RAN"/>
    <property type="match status" value="1"/>
</dbReference>
<dbReference type="FunFam" id="3.40.50.300:FF:001447">
    <property type="entry name" value="Ras-related protein Rab-1B"/>
    <property type="match status" value="1"/>
</dbReference>
<dbReference type="Proteomes" id="UP001152798">
    <property type="component" value="Chromosome 1"/>
</dbReference>
<evidence type="ECO:0000313" key="5">
    <source>
        <dbReference type="Proteomes" id="UP001152798"/>
    </source>
</evidence>
<dbReference type="InterPro" id="IPR001806">
    <property type="entry name" value="Small_GTPase"/>
</dbReference>
<dbReference type="SMART" id="SM00175">
    <property type="entry name" value="RAB"/>
    <property type="match status" value="1"/>
</dbReference>
<protein>
    <recommendedName>
        <fullName evidence="6">Ras-related protein Rab</fullName>
    </recommendedName>
</protein>
<reference evidence="4" key="1">
    <citation type="submission" date="2022-01" db="EMBL/GenBank/DDBJ databases">
        <authorList>
            <person name="King R."/>
        </authorList>
    </citation>
    <scope>NUCLEOTIDE SEQUENCE</scope>
</reference>
<dbReference type="PANTHER" id="PTHR47981">
    <property type="entry name" value="RAB FAMILY"/>
    <property type="match status" value="1"/>
</dbReference>
<evidence type="ECO:0008006" key="6">
    <source>
        <dbReference type="Google" id="ProtNLM"/>
    </source>
</evidence>
<gene>
    <name evidence="4" type="ORF">NEZAVI_LOCUS369</name>
</gene>
<dbReference type="NCBIfam" id="TIGR00231">
    <property type="entry name" value="small_GTP"/>
    <property type="match status" value="1"/>
</dbReference>
<dbReference type="InterPro" id="IPR027417">
    <property type="entry name" value="P-loop_NTPase"/>
</dbReference>
<comment type="similarity">
    <text evidence="1">Belongs to the small GTPase superfamily. Rab family.</text>
</comment>
<dbReference type="PROSITE" id="PS51419">
    <property type="entry name" value="RAB"/>
    <property type="match status" value="1"/>
</dbReference>
<proteinExistence type="inferred from homology"/>
<dbReference type="GO" id="GO:0005525">
    <property type="term" value="F:GTP binding"/>
    <property type="evidence" value="ECO:0007669"/>
    <property type="project" value="UniProtKB-KW"/>
</dbReference>
<dbReference type="GO" id="GO:0090385">
    <property type="term" value="P:phagosome-lysosome fusion"/>
    <property type="evidence" value="ECO:0007669"/>
    <property type="project" value="TreeGrafter"/>
</dbReference>
<evidence type="ECO:0000256" key="3">
    <source>
        <dbReference type="ARBA" id="ARBA00023134"/>
    </source>
</evidence>
<organism evidence="4 5">
    <name type="scientific">Nezara viridula</name>
    <name type="common">Southern green stink bug</name>
    <name type="synonym">Cimex viridulus</name>
    <dbReference type="NCBI Taxonomy" id="85310"/>
    <lineage>
        <taxon>Eukaryota</taxon>
        <taxon>Metazoa</taxon>
        <taxon>Ecdysozoa</taxon>
        <taxon>Arthropoda</taxon>
        <taxon>Hexapoda</taxon>
        <taxon>Insecta</taxon>
        <taxon>Pterygota</taxon>
        <taxon>Neoptera</taxon>
        <taxon>Paraneoptera</taxon>
        <taxon>Hemiptera</taxon>
        <taxon>Heteroptera</taxon>
        <taxon>Panheteroptera</taxon>
        <taxon>Pentatomomorpha</taxon>
        <taxon>Pentatomoidea</taxon>
        <taxon>Pentatomidae</taxon>
        <taxon>Pentatominae</taxon>
        <taxon>Nezara</taxon>
    </lineage>
</organism>
<dbReference type="AlphaFoldDB" id="A0A9P0DVS7"/>
<dbReference type="EMBL" id="OV725077">
    <property type="protein sequence ID" value="CAH1388839.1"/>
    <property type="molecule type" value="Genomic_DNA"/>
</dbReference>